<feature type="region of interest" description="Disordered" evidence="1">
    <location>
        <begin position="1"/>
        <end position="31"/>
    </location>
</feature>
<evidence type="ECO:0000313" key="3">
    <source>
        <dbReference type="Proteomes" id="UP000245771"/>
    </source>
</evidence>
<reference evidence="2 3" key="1">
    <citation type="journal article" date="2018" name="Mol. Biol. Evol.">
        <title>Broad Genomic Sampling Reveals a Smut Pathogenic Ancestry of the Fungal Clade Ustilaginomycotina.</title>
        <authorList>
            <person name="Kijpornyongpan T."/>
            <person name="Mondo S.J."/>
            <person name="Barry K."/>
            <person name="Sandor L."/>
            <person name="Lee J."/>
            <person name="Lipzen A."/>
            <person name="Pangilinan J."/>
            <person name="LaButti K."/>
            <person name="Hainaut M."/>
            <person name="Henrissat B."/>
            <person name="Grigoriev I.V."/>
            <person name="Spatafora J.W."/>
            <person name="Aime M.C."/>
        </authorList>
    </citation>
    <scope>NUCLEOTIDE SEQUENCE [LARGE SCALE GENOMIC DNA]</scope>
    <source>
        <strain evidence="2 3">MCA 3882</strain>
    </source>
</reference>
<feature type="compositionally biased region" description="Polar residues" evidence="1">
    <location>
        <begin position="1"/>
        <end position="11"/>
    </location>
</feature>
<protein>
    <submittedName>
        <fullName evidence="2">Uncharacterized protein</fullName>
    </submittedName>
</protein>
<evidence type="ECO:0000313" key="2">
    <source>
        <dbReference type="EMBL" id="PWN37547.1"/>
    </source>
</evidence>
<evidence type="ECO:0000256" key="1">
    <source>
        <dbReference type="SAM" id="MobiDB-lite"/>
    </source>
</evidence>
<feature type="region of interest" description="Disordered" evidence="1">
    <location>
        <begin position="56"/>
        <end position="75"/>
    </location>
</feature>
<dbReference type="EMBL" id="KZ819602">
    <property type="protein sequence ID" value="PWN37547.1"/>
    <property type="molecule type" value="Genomic_DNA"/>
</dbReference>
<feature type="compositionally biased region" description="Polar residues" evidence="1">
    <location>
        <begin position="56"/>
        <end position="72"/>
    </location>
</feature>
<name>A0A316VIQ8_9BASI</name>
<organism evidence="2 3">
    <name type="scientific">Meira miltonrushii</name>
    <dbReference type="NCBI Taxonomy" id="1280837"/>
    <lineage>
        <taxon>Eukaryota</taxon>
        <taxon>Fungi</taxon>
        <taxon>Dikarya</taxon>
        <taxon>Basidiomycota</taxon>
        <taxon>Ustilaginomycotina</taxon>
        <taxon>Exobasidiomycetes</taxon>
        <taxon>Exobasidiales</taxon>
        <taxon>Brachybasidiaceae</taxon>
        <taxon>Meira</taxon>
    </lineage>
</organism>
<sequence length="147" mass="16246">MSLHSYSSGSYKQALAVSREEETRAEGGRAKETALDAIQSSVGVSVAISLREMVQDSTQNATQNSSRVSRAVSTGEMDDSSLAFTGLLQAITGSRRNIGLKRRPLRISEQMHFIKEASILYDSLTRREQDEPELFVSQFSKYPPLNT</sequence>
<accession>A0A316VIQ8</accession>
<dbReference type="AlphaFoldDB" id="A0A316VIQ8"/>
<dbReference type="GeneID" id="37022475"/>
<gene>
    <name evidence="2" type="ORF">FA14DRAFT_176837</name>
</gene>
<feature type="compositionally biased region" description="Basic and acidic residues" evidence="1">
    <location>
        <begin position="18"/>
        <end position="31"/>
    </location>
</feature>
<keyword evidence="3" id="KW-1185">Reference proteome</keyword>
<proteinExistence type="predicted"/>
<dbReference type="Proteomes" id="UP000245771">
    <property type="component" value="Unassembled WGS sequence"/>
</dbReference>
<dbReference type="InParanoid" id="A0A316VIQ8"/>
<dbReference type="RefSeq" id="XP_025357849.1">
    <property type="nucleotide sequence ID" value="XM_025500694.1"/>
</dbReference>